<name>A0A8S3X106_PARAO</name>
<dbReference type="Proteomes" id="UP000691718">
    <property type="component" value="Unassembled WGS sequence"/>
</dbReference>
<organism evidence="1 2">
    <name type="scientific">Parnassius apollo</name>
    <name type="common">Apollo butterfly</name>
    <name type="synonym">Papilio apollo</name>
    <dbReference type="NCBI Taxonomy" id="110799"/>
    <lineage>
        <taxon>Eukaryota</taxon>
        <taxon>Metazoa</taxon>
        <taxon>Ecdysozoa</taxon>
        <taxon>Arthropoda</taxon>
        <taxon>Hexapoda</taxon>
        <taxon>Insecta</taxon>
        <taxon>Pterygota</taxon>
        <taxon>Neoptera</taxon>
        <taxon>Endopterygota</taxon>
        <taxon>Lepidoptera</taxon>
        <taxon>Glossata</taxon>
        <taxon>Ditrysia</taxon>
        <taxon>Papilionoidea</taxon>
        <taxon>Papilionidae</taxon>
        <taxon>Parnassiinae</taxon>
        <taxon>Parnassini</taxon>
        <taxon>Parnassius</taxon>
        <taxon>Parnassius</taxon>
    </lineage>
</organism>
<accession>A0A8S3X106</accession>
<comment type="caution">
    <text evidence="1">The sequence shown here is derived from an EMBL/GenBank/DDBJ whole genome shotgun (WGS) entry which is preliminary data.</text>
</comment>
<reference evidence="1" key="1">
    <citation type="submission" date="2021-04" db="EMBL/GenBank/DDBJ databases">
        <authorList>
            <person name="Tunstrom K."/>
        </authorList>
    </citation>
    <scope>NUCLEOTIDE SEQUENCE</scope>
</reference>
<protein>
    <submittedName>
        <fullName evidence="1">(apollo) hypothetical protein</fullName>
    </submittedName>
</protein>
<evidence type="ECO:0000313" key="2">
    <source>
        <dbReference type="Proteomes" id="UP000691718"/>
    </source>
</evidence>
<proteinExistence type="predicted"/>
<dbReference type="OrthoDB" id="7385188at2759"/>
<dbReference type="EMBL" id="CAJQZP010000851">
    <property type="protein sequence ID" value="CAG4989497.1"/>
    <property type="molecule type" value="Genomic_DNA"/>
</dbReference>
<gene>
    <name evidence="1" type="ORF">PAPOLLO_LOCUS11824</name>
</gene>
<evidence type="ECO:0000313" key="1">
    <source>
        <dbReference type="EMBL" id="CAG4989497.1"/>
    </source>
</evidence>
<sequence length="267" mass="29207">MSSDIKAIDIWSLDETGLSTIHVPPKVQAPLGAKQIGSSAERRTTITMIAAINAGGGFFPPMLIFPRVNFKDFMIIGAPEGSIEGANPSAHLLAIVSLAYAQPNIQNIPHNMVTVPTNCPEGQQLINGVCHDIWRLDPSNPFMMAAKEVVQSNKDKAPLNMVSVPTNCPDGQQLINGVCHDIWILKATSPIPFMAKETESKKEANIIERIHSAITHQREKRQVAFDAEEALQWLDITNIDKNIISIPNQCPIGYKPDALGVCRPVFD</sequence>
<dbReference type="AlphaFoldDB" id="A0A8S3X106"/>
<keyword evidence="2" id="KW-1185">Reference proteome</keyword>